<accession>A0A8H6K2K5</accession>
<gene>
    <name evidence="2" type="ORF">CPLU01_11571</name>
</gene>
<protein>
    <submittedName>
        <fullName evidence="2">Uncharacterized protein</fullName>
    </submittedName>
</protein>
<feature type="signal peptide" evidence="1">
    <location>
        <begin position="1"/>
        <end position="18"/>
    </location>
</feature>
<evidence type="ECO:0000313" key="3">
    <source>
        <dbReference type="Proteomes" id="UP000654918"/>
    </source>
</evidence>
<dbReference type="EMBL" id="WIGO01000219">
    <property type="protein sequence ID" value="KAF6823136.1"/>
    <property type="molecule type" value="Genomic_DNA"/>
</dbReference>
<proteinExistence type="predicted"/>
<dbReference type="AlphaFoldDB" id="A0A8H6K2K5"/>
<keyword evidence="1" id="KW-0732">Signal</keyword>
<dbReference type="Proteomes" id="UP000654918">
    <property type="component" value="Unassembled WGS sequence"/>
</dbReference>
<name>A0A8H6K2K5_9PEZI</name>
<organism evidence="2 3">
    <name type="scientific">Colletotrichum plurivorum</name>
    <dbReference type="NCBI Taxonomy" id="2175906"/>
    <lineage>
        <taxon>Eukaryota</taxon>
        <taxon>Fungi</taxon>
        <taxon>Dikarya</taxon>
        <taxon>Ascomycota</taxon>
        <taxon>Pezizomycotina</taxon>
        <taxon>Sordariomycetes</taxon>
        <taxon>Hypocreomycetidae</taxon>
        <taxon>Glomerellales</taxon>
        <taxon>Glomerellaceae</taxon>
        <taxon>Colletotrichum</taxon>
        <taxon>Colletotrichum orchidearum species complex</taxon>
    </lineage>
</organism>
<evidence type="ECO:0000313" key="2">
    <source>
        <dbReference type="EMBL" id="KAF6823136.1"/>
    </source>
</evidence>
<reference evidence="2" key="1">
    <citation type="journal article" date="2020" name="Phytopathology">
        <title>Genome Sequence Resources of Colletotrichum truncatum, C. plurivorum, C. musicola, and C. sojae: Four Species Pathogenic to Soybean (Glycine max).</title>
        <authorList>
            <person name="Rogerio F."/>
            <person name="Boufleur T.R."/>
            <person name="Ciampi-Guillardi M."/>
            <person name="Sukno S.A."/>
            <person name="Thon M.R."/>
            <person name="Massola Junior N.S."/>
            <person name="Baroncelli R."/>
        </authorList>
    </citation>
    <scope>NUCLEOTIDE SEQUENCE</scope>
    <source>
        <strain evidence="2">LFN00145</strain>
    </source>
</reference>
<comment type="caution">
    <text evidence="2">The sequence shown here is derived from an EMBL/GenBank/DDBJ whole genome shotgun (WGS) entry which is preliminary data.</text>
</comment>
<keyword evidence="3" id="KW-1185">Reference proteome</keyword>
<feature type="chain" id="PRO_5034621285" evidence="1">
    <location>
        <begin position="19"/>
        <end position="110"/>
    </location>
</feature>
<sequence>MKASIFTLTFALIGSALAQEKFRCRCADGSGNNVAGIEKICQSRGGVTETSQLCIKATSRFSDSDCATVQQGSKGDCIVDTISDVPGTTVTVKGRSVATPVPRAETPQDE</sequence>
<evidence type="ECO:0000256" key="1">
    <source>
        <dbReference type="SAM" id="SignalP"/>
    </source>
</evidence>